<reference evidence="1" key="1">
    <citation type="submission" date="2019-08" db="EMBL/GenBank/DDBJ databases">
        <authorList>
            <person name="Kucharzyk K."/>
            <person name="Murdoch R.W."/>
            <person name="Higgins S."/>
            <person name="Loffler F."/>
        </authorList>
    </citation>
    <scope>NUCLEOTIDE SEQUENCE</scope>
</reference>
<gene>
    <name evidence="1" type="ORF">SDC9_166498</name>
</gene>
<dbReference type="EMBL" id="VSSQ01066629">
    <property type="protein sequence ID" value="MPN19132.1"/>
    <property type="molecule type" value="Genomic_DNA"/>
</dbReference>
<proteinExistence type="predicted"/>
<sequence>MFLNCCQVLAPSTYAASKGSFGKLLIPARTIKNTKGVHCQVFTKIMETNPIFAFALLTRNGPMSGISCIHASGSFVNQLIPEPPSFLSNTFKTPVSLFIIDFHNIAMTIGQVMTGMMRKLDTRFRPMKCRWNKTASPRPKTNCVKSANTVYSNVLISVGQNNLSFVKK</sequence>
<protein>
    <submittedName>
        <fullName evidence="1">Uncharacterized protein</fullName>
    </submittedName>
</protein>
<accession>A0A645FZK6</accession>
<comment type="caution">
    <text evidence="1">The sequence shown here is derived from an EMBL/GenBank/DDBJ whole genome shotgun (WGS) entry which is preliminary data.</text>
</comment>
<evidence type="ECO:0000313" key="1">
    <source>
        <dbReference type="EMBL" id="MPN19132.1"/>
    </source>
</evidence>
<name>A0A645FZK6_9ZZZZ</name>
<organism evidence="1">
    <name type="scientific">bioreactor metagenome</name>
    <dbReference type="NCBI Taxonomy" id="1076179"/>
    <lineage>
        <taxon>unclassified sequences</taxon>
        <taxon>metagenomes</taxon>
        <taxon>ecological metagenomes</taxon>
    </lineage>
</organism>
<dbReference type="AlphaFoldDB" id="A0A645FZK6"/>